<evidence type="ECO:0000313" key="3">
    <source>
        <dbReference type="Proteomes" id="UP001215598"/>
    </source>
</evidence>
<gene>
    <name evidence="2" type="ORF">B0H16DRAFT_1717036</name>
</gene>
<proteinExistence type="predicted"/>
<feature type="signal peptide" evidence="1">
    <location>
        <begin position="1"/>
        <end position="33"/>
    </location>
</feature>
<dbReference type="AlphaFoldDB" id="A0AAD7JKE2"/>
<sequence>MSRPMGTWAGGGKAWVALRLEHAWMVLARRVQALTVIAEHAKPFDAMDTFGDAPGDADDIFWPAADDRPRRCSNGYANWCCPEDFFT</sequence>
<keyword evidence="3" id="KW-1185">Reference proteome</keyword>
<evidence type="ECO:0000256" key="1">
    <source>
        <dbReference type="SAM" id="SignalP"/>
    </source>
</evidence>
<comment type="caution">
    <text evidence="2">The sequence shown here is derived from an EMBL/GenBank/DDBJ whole genome shotgun (WGS) entry which is preliminary data.</text>
</comment>
<accession>A0AAD7JKE2</accession>
<dbReference type="Proteomes" id="UP001215598">
    <property type="component" value="Unassembled WGS sequence"/>
</dbReference>
<organism evidence="2 3">
    <name type="scientific">Mycena metata</name>
    <dbReference type="NCBI Taxonomy" id="1033252"/>
    <lineage>
        <taxon>Eukaryota</taxon>
        <taxon>Fungi</taxon>
        <taxon>Dikarya</taxon>
        <taxon>Basidiomycota</taxon>
        <taxon>Agaricomycotina</taxon>
        <taxon>Agaricomycetes</taxon>
        <taxon>Agaricomycetidae</taxon>
        <taxon>Agaricales</taxon>
        <taxon>Marasmiineae</taxon>
        <taxon>Mycenaceae</taxon>
        <taxon>Mycena</taxon>
    </lineage>
</organism>
<name>A0AAD7JKE2_9AGAR</name>
<dbReference type="EMBL" id="JARKIB010000023">
    <property type="protein sequence ID" value="KAJ7766691.1"/>
    <property type="molecule type" value="Genomic_DNA"/>
</dbReference>
<keyword evidence="1" id="KW-0732">Signal</keyword>
<feature type="chain" id="PRO_5042152525" evidence="1">
    <location>
        <begin position="34"/>
        <end position="87"/>
    </location>
</feature>
<protein>
    <submittedName>
        <fullName evidence="2">Uncharacterized protein</fullName>
    </submittedName>
</protein>
<evidence type="ECO:0000313" key="2">
    <source>
        <dbReference type="EMBL" id="KAJ7766691.1"/>
    </source>
</evidence>
<reference evidence="2" key="1">
    <citation type="submission" date="2023-03" db="EMBL/GenBank/DDBJ databases">
        <title>Massive genome expansion in bonnet fungi (Mycena s.s.) driven by repeated elements and novel gene families across ecological guilds.</title>
        <authorList>
            <consortium name="Lawrence Berkeley National Laboratory"/>
            <person name="Harder C.B."/>
            <person name="Miyauchi S."/>
            <person name="Viragh M."/>
            <person name="Kuo A."/>
            <person name="Thoen E."/>
            <person name="Andreopoulos B."/>
            <person name="Lu D."/>
            <person name="Skrede I."/>
            <person name="Drula E."/>
            <person name="Henrissat B."/>
            <person name="Morin E."/>
            <person name="Kohler A."/>
            <person name="Barry K."/>
            <person name="LaButti K."/>
            <person name="Morin E."/>
            <person name="Salamov A."/>
            <person name="Lipzen A."/>
            <person name="Mereny Z."/>
            <person name="Hegedus B."/>
            <person name="Baldrian P."/>
            <person name="Stursova M."/>
            <person name="Weitz H."/>
            <person name="Taylor A."/>
            <person name="Grigoriev I.V."/>
            <person name="Nagy L.G."/>
            <person name="Martin F."/>
            <person name="Kauserud H."/>
        </authorList>
    </citation>
    <scope>NUCLEOTIDE SEQUENCE</scope>
    <source>
        <strain evidence="2">CBHHK182m</strain>
    </source>
</reference>